<evidence type="ECO:0000313" key="4">
    <source>
        <dbReference type="Proteomes" id="UP000674234"/>
    </source>
</evidence>
<dbReference type="InterPro" id="IPR014729">
    <property type="entry name" value="Rossmann-like_a/b/a_fold"/>
</dbReference>
<sequence length="284" mass="29757">MSAPVVVGTDGSACAAEAVAWAADDAARRGAPLRVVHVVDRLPYDVPSYPIPDMYDRMVRSGGQILSDAERAARAVRPEIDVTAELVEGHPVGALREQAAEAVELVVGSRGLGGFSGMLLGSVSARVAGSVPVPVVVVRPVPTEARAEIAVGYDGSPGAETAMAYAVEEARLRECAVRAVYAWELPPQVYAPPGIAFDPDEVRRAQRDYAMGRLAGWCERHGGDLKIELDTPAAHPVIGLCDASRRSRLLVVGSRGRGGVASALLGSVGRAVLHHAHCPVAVVR</sequence>
<dbReference type="PANTHER" id="PTHR46268">
    <property type="entry name" value="STRESS RESPONSE PROTEIN NHAX"/>
    <property type="match status" value="1"/>
</dbReference>
<organism evidence="3 4">
    <name type="scientific">Microbispora oryzae</name>
    <dbReference type="NCBI Taxonomy" id="2806554"/>
    <lineage>
        <taxon>Bacteria</taxon>
        <taxon>Bacillati</taxon>
        <taxon>Actinomycetota</taxon>
        <taxon>Actinomycetes</taxon>
        <taxon>Streptosporangiales</taxon>
        <taxon>Streptosporangiaceae</taxon>
        <taxon>Microbispora</taxon>
    </lineage>
</organism>
<evidence type="ECO:0000256" key="1">
    <source>
        <dbReference type="ARBA" id="ARBA00008791"/>
    </source>
</evidence>
<name>A0A940WH52_9ACTN</name>
<evidence type="ECO:0000259" key="2">
    <source>
        <dbReference type="Pfam" id="PF00582"/>
    </source>
</evidence>
<dbReference type="Gene3D" id="3.40.50.620">
    <property type="entry name" value="HUPs"/>
    <property type="match status" value="2"/>
</dbReference>
<feature type="domain" description="UspA" evidence="2">
    <location>
        <begin position="149"/>
        <end position="284"/>
    </location>
</feature>
<dbReference type="Proteomes" id="UP000674234">
    <property type="component" value="Unassembled WGS sequence"/>
</dbReference>
<comment type="caution">
    <text evidence="3">The sequence shown here is derived from an EMBL/GenBank/DDBJ whole genome shotgun (WGS) entry which is preliminary data.</text>
</comment>
<comment type="similarity">
    <text evidence="1">Belongs to the universal stress protein A family.</text>
</comment>
<dbReference type="Pfam" id="PF00582">
    <property type="entry name" value="Usp"/>
    <property type="match status" value="2"/>
</dbReference>
<dbReference type="InterPro" id="IPR006015">
    <property type="entry name" value="Universal_stress_UspA"/>
</dbReference>
<evidence type="ECO:0000313" key="3">
    <source>
        <dbReference type="EMBL" id="MBP2703922.1"/>
    </source>
</evidence>
<accession>A0A940WH52</accession>
<dbReference type="EMBL" id="JAFCNB010000004">
    <property type="protein sequence ID" value="MBP2703922.1"/>
    <property type="molecule type" value="Genomic_DNA"/>
</dbReference>
<dbReference type="PRINTS" id="PR01438">
    <property type="entry name" value="UNVRSLSTRESS"/>
</dbReference>
<protein>
    <submittedName>
        <fullName evidence="3">Universal stress protein</fullName>
    </submittedName>
</protein>
<dbReference type="PANTHER" id="PTHR46268:SF6">
    <property type="entry name" value="UNIVERSAL STRESS PROTEIN UP12"/>
    <property type="match status" value="1"/>
</dbReference>
<dbReference type="InterPro" id="IPR006016">
    <property type="entry name" value="UspA"/>
</dbReference>
<gene>
    <name evidence="3" type="ORF">JOL79_08890</name>
</gene>
<feature type="domain" description="UspA" evidence="2">
    <location>
        <begin position="3"/>
        <end position="139"/>
    </location>
</feature>
<dbReference type="RefSeq" id="WP_210155240.1">
    <property type="nucleotide sequence ID" value="NZ_JAFCNB010000004.1"/>
</dbReference>
<proteinExistence type="inferred from homology"/>
<reference evidence="3" key="1">
    <citation type="submission" date="2021-02" db="EMBL/GenBank/DDBJ databases">
        <title>Draft genome sequence of Microbispora sp. RL4-1S isolated from rice leaves in Thailand.</title>
        <authorList>
            <person name="Muangham S."/>
            <person name="Duangmal K."/>
        </authorList>
    </citation>
    <scope>NUCLEOTIDE SEQUENCE</scope>
    <source>
        <strain evidence="3">RL4-1S</strain>
    </source>
</reference>
<keyword evidence="4" id="KW-1185">Reference proteome</keyword>
<dbReference type="SUPFAM" id="SSF52402">
    <property type="entry name" value="Adenine nucleotide alpha hydrolases-like"/>
    <property type="match status" value="2"/>
</dbReference>
<dbReference type="AlphaFoldDB" id="A0A940WH52"/>